<evidence type="ECO:0000313" key="2">
    <source>
        <dbReference type="EMBL" id="CAH64238.1"/>
    </source>
</evidence>
<protein>
    <submittedName>
        <fullName evidence="2">Exported protein</fullName>
    </submittedName>
</protein>
<sequence length="91" mass="9786">MIFMKTFKFLLPILSWALCCGGAIAESNHTRGFIVSEAMGLAAARRSSLVVRAGEFAKVAGLGYGASVLLQEWQNQQAIELETLIAKNGVI</sequence>
<dbReference type="EMBL" id="CR848038">
    <property type="protein sequence ID" value="CAH64238.1"/>
    <property type="molecule type" value="Genomic_DNA"/>
</dbReference>
<feature type="signal peptide" evidence="1">
    <location>
        <begin position="1"/>
        <end position="25"/>
    </location>
</feature>
<evidence type="ECO:0000256" key="1">
    <source>
        <dbReference type="SAM" id="SignalP"/>
    </source>
</evidence>
<dbReference type="OrthoDB" id="18205at2"/>
<organism evidence="2 3">
    <name type="scientific">Chlamydia abortus (strain DSM 27085 / S26/3)</name>
    <name type="common">Chlamydophila abortus</name>
    <dbReference type="NCBI Taxonomy" id="218497"/>
    <lineage>
        <taxon>Bacteria</taxon>
        <taxon>Pseudomonadati</taxon>
        <taxon>Chlamydiota</taxon>
        <taxon>Chlamydiia</taxon>
        <taxon>Chlamydiales</taxon>
        <taxon>Chlamydiaceae</taxon>
        <taxon>Chlamydia/Chlamydophila group</taxon>
        <taxon>Chlamydia</taxon>
    </lineage>
</organism>
<dbReference type="KEGG" id="cab:CAB796"/>
<dbReference type="Proteomes" id="UP000001012">
    <property type="component" value="Chromosome"/>
</dbReference>
<name>Q5L556_CHLAB</name>
<reference evidence="2 3" key="1">
    <citation type="journal article" date="2005" name="Genome Res.">
        <title>The Chlamydophila abortus genome sequence reveals an array of variable proteins that contribute to interspecies variation.</title>
        <authorList>
            <person name="Thomson N.R."/>
            <person name="Yeats C."/>
            <person name="Bell K."/>
            <person name="Holden M.T.G."/>
            <person name="Bentley S.D."/>
            <person name="Livingstone M."/>
            <person name="Cerdeno-Tarraga A.M."/>
            <person name="Harris B."/>
            <person name="Doggett J."/>
            <person name="Ormond D."/>
            <person name="Mungal K."/>
            <person name="Clarke K."/>
            <person name="Feltwell T."/>
            <person name="Hance Z."/>
            <person name="Sanders M."/>
            <person name="Quail M.A."/>
            <person name="Price C."/>
            <person name="Parkhill J."/>
            <person name="Longbottom D."/>
        </authorList>
    </citation>
    <scope>NUCLEOTIDE SEQUENCE [LARGE SCALE GENOMIC DNA]</scope>
    <source>
        <strain evidence="3">DSM 27085 / S26/3</strain>
    </source>
</reference>
<gene>
    <name evidence="2" type="ordered locus">CAB796</name>
</gene>
<keyword evidence="3" id="KW-1185">Reference proteome</keyword>
<feature type="chain" id="PRO_5004258844" evidence="1">
    <location>
        <begin position="26"/>
        <end position="91"/>
    </location>
</feature>
<dbReference type="AlphaFoldDB" id="Q5L556"/>
<accession>Q5L556</accession>
<proteinExistence type="predicted"/>
<dbReference type="HOGENOM" id="CLU_186663_0_0_0"/>
<evidence type="ECO:0000313" key="3">
    <source>
        <dbReference type="Proteomes" id="UP000001012"/>
    </source>
</evidence>
<keyword evidence="1" id="KW-0732">Signal</keyword>